<proteinExistence type="predicted"/>
<keyword evidence="2" id="KW-0326">Glycosidase</keyword>
<dbReference type="Gene3D" id="3.90.245.10">
    <property type="entry name" value="Ribonucleoside hydrolase-like"/>
    <property type="match status" value="1"/>
</dbReference>
<name>A0A5C6FMF5_9PLAN</name>
<dbReference type="Pfam" id="PF06439">
    <property type="entry name" value="3keto-disac_hyd"/>
    <property type="match status" value="1"/>
</dbReference>
<dbReference type="Pfam" id="PF01156">
    <property type="entry name" value="IU_nuc_hydro"/>
    <property type="match status" value="1"/>
</dbReference>
<protein>
    <submittedName>
        <fullName evidence="6">Ribonucleoside hydrolase RihC</fullName>
    </submittedName>
</protein>
<dbReference type="InterPro" id="IPR001910">
    <property type="entry name" value="Inosine/uridine_hydrolase_dom"/>
</dbReference>
<dbReference type="InterPro" id="IPR036452">
    <property type="entry name" value="Ribo_hydro-like"/>
</dbReference>
<dbReference type="PANTHER" id="PTHR12304:SF4">
    <property type="entry name" value="URIDINE NUCLEOSIDASE"/>
    <property type="match status" value="1"/>
</dbReference>
<dbReference type="InterPro" id="IPR010496">
    <property type="entry name" value="AL/BT2_dom"/>
</dbReference>
<keyword evidence="1 6" id="KW-0378">Hydrolase</keyword>
<evidence type="ECO:0000256" key="2">
    <source>
        <dbReference type="ARBA" id="ARBA00023295"/>
    </source>
</evidence>
<dbReference type="Proteomes" id="UP000316476">
    <property type="component" value="Unassembled WGS sequence"/>
</dbReference>
<accession>A0A5C6FMF5</accession>
<evidence type="ECO:0000313" key="6">
    <source>
        <dbReference type="EMBL" id="TWU61818.1"/>
    </source>
</evidence>
<reference evidence="6 7" key="1">
    <citation type="submission" date="2019-02" db="EMBL/GenBank/DDBJ databases">
        <title>Deep-cultivation of Planctomycetes and their phenomic and genomic characterization uncovers novel biology.</title>
        <authorList>
            <person name="Wiegand S."/>
            <person name="Jogler M."/>
            <person name="Boedeker C."/>
            <person name="Pinto D."/>
            <person name="Vollmers J."/>
            <person name="Rivas-Marin E."/>
            <person name="Kohn T."/>
            <person name="Peeters S.H."/>
            <person name="Heuer A."/>
            <person name="Rast P."/>
            <person name="Oberbeckmann S."/>
            <person name="Bunk B."/>
            <person name="Jeske O."/>
            <person name="Meyerdierks A."/>
            <person name="Storesund J.E."/>
            <person name="Kallscheuer N."/>
            <person name="Luecker S."/>
            <person name="Lage O.M."/>
            <person name="Pohl T."/>
            <person name="Merkel B.J."/>
            <person name="Hornburger P."/>
            <person name="Mueller R.-W."/>
            <person name="Bruemmer F."/>
            <person name="Labrenz M."/>
            <person name="Spormann A.M."/>
            <person name="Op Den Camp H."/>
            <person name="Overmann J."/>
            <person name="Amann R."/>
            <person name="Jetten M.S.M."/>
            <person name="Mascher T."/>
            <person name="Medema M.H."/>
            <person name="Devos D.P."/>
            <person name="Kaster A.-K."/>
            <person name="Ovreas L."/>
            <person name="Rohde M."/>
            <person name="Galperin M.Y."/>
            <person name="Jogler C."/>
        </authorList>
    </citation>
    <scope>NUCLEOTIDE SEQUENCE [LARGE SCALE GENOMIC DNA]</scope>
    <source>
        <strain evidence="6 7">V7</strain>
    </source>
</reference>
<feature type="domain" description="Inosine/uridine-preferring nucleoside hydrolase" evidence="4">
    <location>
        <begin position="21"/>
        <end position="259"/>
    </location>
</feature>
<sequence>MLILLVVAGQNQAADTAKPKLILDCDTANEIDDLYAIVRMLHQDKFQVLGLTSAQWLHYLGEPDSVQASQRMNEELLRRMRRDDLPTPMGSEEPMGKPWGGTDPKDSPACQFIIEQARSIPDDQSLIVVCTGATTNLASAIRMAPEIAAKIKCYCMGFRYDESTGAWNKSEFNVRRDLNAADFLLSHPDVEMHVMTATLSQAYKFDQKDSFQRQSQMGPVGEYLTESWTRRFPDSQKWVMWDLALVEAMLHPEMANEKQVPGPPENGGRPIWVYDRIDVDAMRNDFWNTVQRLGYDGTWSFHLPDGYPVWLDIRTKDLQNPSGSLLWSVGSAGPIQQTRWTDDGALAFVRKRKWKPGGADVAYELVGDLIAKLNDDDSMTLTFAQRVAGDESSTTETVRLRGKRIPLMPPKPDLTKVDFGEPIDLLNGTDLSGWVLIPAGKQNGWRAVDGVLVNETPKQDFSAYGVFGNLVTQQKFNDFRLELEYNVPAGGNSGVYLRGTYEAQVVDRDSKMQGISGPGAIFGRIAPSTNAGKPGGQWNQYVLTLVDRHITVQLNGVTVIDNEPLAGCTGGGIESDDTAPGPILLQGDHTSVKYRKLRLYPVVQKD</sequence>
<dbReference type="GO" id="GO:0005829">
    <property type="term" value="C:cytosol"/>
    <property type="evidence" value="ECO:0007669"/>
    <property type="project" value="TreeGrafter"/>
</dbReference>
<evidence type="ECO:0000256" key="1">
    <source>
        <dbReference type="ARBA" id="ARBA00022801"/>
    </source>
</evidence>
<dbReference type="GO" id="GO:0008477">
    <property type="term" value="F:purine nucleosidase activity"/>
    <property type="evidence" value="ECO:0007669"/>
    <property type="project" value="TreeGrafter"/>
</dbReference>
<dbReference type="EMBL" id="SJPZ01000002">
    <property type="protein sequence ID" value="TWU61818.1"/>
    <property type="molecule type" value="Genomic_DNA"/>
</dbReference>
<evidence type="ECO:0000256" key="3">
    <source>
        <dbReference type="SAM" id="MobiDB-lite"/>
    </source>
</evidence>
<organism evidence="6 7">
    <name type="scientific">Crateriforma conspicua</name>
    <dbReference type="NCBI Taxonomy" id="2527996"/>
    <lineage>
        <taxon>Bacteria</taxon>
        <taxon>Pseudomonadati</taxon>
        <taxon>Planctomycetota</taxon>
        <taxon>Planctomycetia</taxon>
        <taxon>Planctomycetales</taxon>
        <taxon>Planctomycetaceae</taxon>
        <taxon>Crateriforma</taxon>
    </lineage>
</organism>
<dbReference type="Gene3D" id="2.60.120.560">
    <property type="entry name" value="Exo-inulinase, domain 1"/>
    <property type="match status" value="1"/>
</dbReference>
<dbReference type="SUPFAM" id="SSF53590">
    <property type="entry name" value="Nucleoside hydrolase"/>
    <property type="match status" value="1"/>
</dbReference>
<dbReference type="AlphaFoldDB" id="A0A5C6FMF5"/>
<gene>
    <name evidence="6" type="ORF">V7x_35070</name>
</gene>
<dbReference type="InterPro" id="IPR023186">
    <property type="entry name" value="IUNH"/>
</dbReference>
<dbReference type="PANTHER" id="PTHR12304">
    <property type="entry name" value="INOSINE-URIDINE PREFERRING NUCLEOSIDE HYDROLASE"/>
    <property type="match status" value="1"/>
</dbReference>
<feature type="region of interest" description="Disordered" evidence="3">
    <location>
        <begin position="82"/>
        <end position="102"/>
    </location>
</feature>
<evidence type="ECO:0000259" key="5">
    <source>
        <dbReference type="Pfam" id="PF06439"/>
    </source>
</evidence>
<dbReference type="GO" id="GO:0006152">
    <property type="term" value="P:purine nucleoside catabolic process"/>
    <property type="evidence" value="ECO:0007669"/>
    <property type="project" value="TreeGrafter"/>
</dbReference>
<evidence type="ECO:0000313" key="7">
    <source>
        <dbReference type="Proteomes" id="UP000316476"/>
    </source>
</evidence>
<evidence type="ECO:0000259" key="4">
    <source>
        <dbReference type="Pfam" id="PF01156"/>
    </source>
</evidence>
<comment type="caution">
    <text evidence="6">The sequence shown here is derived from an EMBL/GenBank/DDBJ whole genome shotgun (WGS) entry which is preliminary data.</text>
</comment>
<feature type="domain" description="3-keto-alpha-glucoside-1,2-lyase/3-keto-2-hydroxy-glucal hydratase" evidence="5">
    <location>
        <begin position="422"/>
        <end position="599"/>
    </location>
</feature>